<feature type="compositionally biased region" description="Pro residues" evidence="1">
    <location>
        <begin position="74"/>
        <end position="84"/>
    </location>
</feature>
<evidence type="ECO:0000313" key="3">
    <source>
        <dbReference type="Proteomes" id="UP000001514"/>
    </source>
</evidence>
<reference evidence="2 3" key="1">
    <citation type="journal article" date="2011" name="Science">
        <title>The Selaginella genome identifies genetic changes associated with the evolution of vascular plants.</title>
        <authorList>
            <person name="Banks J.A."/>
            <person name="Nishiyama T."/>
            <person name="Hasebe M."/>
            <person name="Bowman J.L."/>
            <person name="Gribskov M."/>
            <person name="dePamphilis C."/>
            <person name="Albert V.A."/>
            <person name="Aono N."/>
            <person name="Aoyama T."/>
            <person name="Ambrose B.A."/>
            <person name="Ashton N.W."/>
            <person name="Axtell M.J."/>
            <person name="Barker E."/>
            <person name="Barker M.S."/>
            <person name="Bennetzen J.L."/>
            <person name="Bonawitz N.D."/>
            <person name="Chapple C."/>
            <person name="Cheng C."/>
            <person name="Correa L.G."/>
            <person name="Dacre M."/>
            <person name="DeBarry J."/>
            <person name="Dreyer I."/>
            <person name="Elias M."/>
            <person name="Engstrom E.M."/>
            <person name="Estelle M."/>
            <person name="Feng L."/>
            <person name="Finet C."/>
            <person name="Floyd S.K."/>
            <person name="Frommer W.B."/>
            <person name="Fujita T."/>
            <person name="Gramzow L."/>
            <person name="Gutensohn M."/>
            <person name="Harholt J."/>
            <person name="Hattori M."/>
            <person name="Heyl A."/>
            <person name="Hirai T."/>
            <person name="Hiwatashi Y."/>
            <person name="Ishikawa M."/>
            <person name="Iwata M."/>
            <person name="Karol K.G."/>
            <person name="Koehler B."/>
            <person name="Kolukisaoglu U."/>
            <person name="Kubo M."/>
            <person name="Kurata T."/>
            <person name="Lalonde S."/>
            <person name="Li K."/>
            <person name="Li Y."/>
            <person name="Litt A."/>
            <person name="Lyons E."/>
            <person name="Manning G."/>
            <person name="Maruyama T."/>
            <person name="Michael T.P."/>
            <person name="Mikami K."/>
            <person name="Miyazaki S."/>
            <person name="Morinaga S."/>
            <person name="Murata T."/>
            <person name="Mueller-Roeber B."/>
            <person name="Nelson D.R."/>
            <person name="Obara M."/>
            <person name="Oguri Y."/>
            <person name="Olmstead R.G."/>
            <person name="Onodera N."/>
            <person name="Petersen B.L."/>
            <person name="Pils B."/>
            <person name="Prigge M."/>
            <person name="Rensing S.A."/>
            <person name="Riano-Pachon D.M."/>
            <person name="Roberts A.W."/>
            <person name="Sato Y."/>
            <person name="Scheller H.V."/>
            <person name="Schulz B."/>
            <person name="Schulz C."/>
            <person name="Shakirov E.V."/>
            <person name="Shibagaki N."/>
            <person name="Shinohara N."/>
            <person name="Shippen D.E."/>
            <person name="Soerensen I."/>
            <person name="Sotooka R."/>
            <person name="Sugimoto N."/>
            <person name="Sugita M."/>
            <person name="Sumikawa N."/>
            <person name="Tanurdzic M."/>
            <person name="Theissen G."/>
            <person name="Ulvskov P."/>
            <person name="Wakazuki S."/>
            <person name="Weng J.K."/>
            <person name="Willats W.W."/>
            <person name="Wipf D."/>
            <person name="Wolf P.G."/>
            <person name="Yang L."/>
            <person name="Zimmer A.D."/>
            <person name="Zhu Q."/>
            <person name="Mitros T."/>
            <person name="Hellsten U."/>
            <person name="Loque D."/>
            <person name="Otillar R."/>
            <person name="Salamov A."/>
            <person name="Schmutz J."/>
            <person name="Shapiro H."/>
            <person name="Lindquist E."/>
            <person name="Lucas S."/>
            <person name="Rokhsar D."/>
            <person name="Grigoriev I.V."/>
        </authorList>
    </citation>
    <scope>NUCLEOTIDE SEQUENCE [LARGE SCALE GENOMIC DNA]</scope>
</reference>
<dbReference type="EMBL" id="GL377565">
    <property type="protein sequence ID" value="EFJ37755.1"/>
    <property type="molecule type" value="Genomic_DNA"/>
</dbReference>
<feature type="compositionally biased region" description="Polar residues" evidence="1">
    <location>
        <begin position="94"/>
        <end position="104"/>
    </location>
</feature>
<dbReference type="Gramene" id="EFJ37755">
    <property type="protein sequence ID" value="EFJ37755"/>
    <property type="gene ID" value="SELMODRAFT_402323"/>
</dbReference>
<feature type="region of interest" description="Disordered" evidence="1">
    <location>
        <begin position="461"/>
        <end position="553"/>
    </location>
</feature>
<name>D8QQA0_SELML</name>
<evidence type="ECO:0000313" key="2">
    <source>
        <dbReference type="EMBL" id="EFJ37755.1"/>
    </source>
</evidence>
<dbReference type="KEGG" id="smo:SELMODRAFT_402323"/>
<dbReference type="HOGENOM" id="CLU_453002_0_0_1"/>
<proteinExistence type="predicted"/>
<feature type="compositionally biased region" description="Basic residues" evidence="1">
    <location>
        <begin position="112"/>
        <end position="126"/>
    </location>
</feature>
<dbReference type="Proteomes" id="UP000001514">
    <property type="component" value="Unassembled WGS sequence"/>
</dbReference>
<evidence type="ECO:0000256" key="1">
    <source>
        <dbReference type="SAM" id="MobiDB-lite"/>
    </source>
</evidence>
<keyword evidence="3" id="KW-1185">Reference proteome</keyword>
<dbReference type="InParanoid" id="D8QQA0"/>
<accession>D8QQA0</accession>
<feature type="compositionally biased region" description="Basic and acidic residues" evidence="1">
    <location>
        <begin position="473"/>
        <end position="482"/>
    </location>
</feature>
<feature type="region of interest" description="Disordered" evidence="1">
    <location>
        <begin position="1"/>
        <end position="150"/>
    </location>
</feature>
<gene>
    <name evidence="2" type="ORF">SELMODRAFT_402323</name>
</gene>
<protein>
    <submittedName>
        <fullName evidence="2">Uncharacterized protein</fullName>
    </submittedName>
</protein>
<dbReference type="AlphaFoldDB" id="D8QQA0"/>
<sequence length="603" mass="65896">MPRTKHARKCGILVDEEEHSTGDTITQAPLKEHLARPNTIQNRTEDEEAPELVPTPLSAAKNTGMKLSIKLKQCPPPPPKPDAPPVENEPDMAQPTSDPTSSPASLADTVKVPRKKPVGKNPKKLKGGTAASSSRQAPATRSTAALTPATRDQLTQALLGDPSTEGTHLDSPTPKESTRLTALAPRLYIGTSSGPAPPTIPVVELSPAQESPRPTEHVSASLPQLAKMKESEVLYLGWTRVEELNVEVDKATSNWSNAAPTLSDVTVPILGEIQVEANEILMELQQRQVLEAKTIILAIFEGGKPDRELAMQWLDECFQEVGVAFRGRQVTFLGCNCYTIEVCTEMNCHTLITTQRITRPTYECFFYRYPPGFSPSQKETIHRLTMELDLIIDDLSETNNTPVFLAMIVEGFAQYLGKKATREELGGHLIHVLFTGKAPIPYKIRMLGKVYLVHIVESRTTPTTTPAPSAQVESRKCKRSPDPRTGTSKRPPGQDSVHHTGRAQGWRDSPNRSLGWGAAPSAQRSPSPTQPHLERSPEVNTQPHAKESVSRSSQRLLDACQHLTTKAVPGSVAWFTHRVHSPILPYGTESAPGPRPSCFPSGL</sequence>
<organism evidence="3">
    <name type="scientific">Selaginella moellendorffii</name>
    <name type="common">Spikemoss</name>
    <dbReference type="NCBI Taxonomy" id="88036"/>
    <lineage>
        <taxon>Eukaryota</taxon>
        <taxon>Viridiplantae</taxon>
        <taxon>Streptophyta</taxon>
        <taxon>Embryophyta</taxon>
        <taxon>Tracheophyta</taxon>
        <taxon>Lycopodiopsida</taxon>
        <taxon>Selaginellales</taxon>
        <taxon>Selaginellaceae</taxon>
        <taxon>Selaginella</taxon>
    </lineage>
</organism>
<feature type="compositionally biased region" description="Polar residues" evidence="1">
    <location>
        <begin position="130"/>
        <end position="150"/>
    </location>
</feature>